<dbReference type="AlphaFoldDB" id="A0AA35UVN3"/>
<keyword evidence="3" id="KW-1185">Reference proteome</keyword>
<dbReference type="PANTHER" id="PTHR36805">
    <property type="entry name" value="AGENET DOMAIN-CONTAINING PROTEIN"/>
    <property type="match status" value="1"/>
</dbReference>
<dbReference type="PANTHER" id="PTHR36805:SF7">
    <property type="entry name" value="AGENET DOMAIN-CONTAINING PROTEIN"/>
    <property type="match status" value="1"/>
</dbReference>
<dbReference type="SMART" id="SM00743">
    <property type="entry name" value="Agenet"/>
    <property type="match status" value="1"/>
</dbReference>
<organism evidence="2 3">
    <name type="scientific">Lactuca saligna</name>
    <name type="common">Willowleaf lettuce</name>
    <dbReference type="NCBI Taxonomy" id="75948"/>
    <lineage>
        <taxon>Eukaryota</taxon>
        <taxon>Viridiplantae</taxon>
        <taxon>Streptophyta</taxon>
        <taxon>Embryophyta</taxon>
        <taxon>Tracheophyta</taxon>
        <taxon>Spermatophyta</taxon>
        <taxon>Magnoliopsida</taxon>
        <taxon>eudicotyledons</taxon>
        <taxon>Gunneridae</taxon>
        <taxon>Pentapetalae</taxon>
        <taxon>asterids</taxon>
        <taxon>campanulids</taxon>
        <taxon>Asterales</taxon>
        <taxon>Asteraceae</taxon>
        <taxon>Cichorioideae</taxon>
        <taxon>Cichorieae</taxon>
        <taxon>Lactucinae</taxon>
        <taxon>Lactuca</taxon>
    </lineage>
</organism>
<proteinExistence type="predicted"/>
<accession>A0AA35UVN3</accession>
<name>A0AA35UVN3_LACSI</name>
<evidence type="ECO:0000313" key="2">
    <source>
        <dbReference type="EMBL" id="CAI9261516.1"/>
    </source>
</evidence>
<sequence>MQGYKLKNKILPEYYDFPDEEIKWANIYEISPYGRKSKNIKKQLMVRPQYPQIYHKNEMPPVNSILEVCVIIDGVWKSGDLVDWFEDDCYWSASIIKILSDERVKIELPKPPAGQGKVYVAFCTDLHPSLDWSPSMYIEKEEIATPLNASSTSRTSVISLEDPLEELLNSQEVKIDGDDVEKVSSSNSISTMHVEESEKEDDTWKDVDYNIIDLNIMHQKDIRSINS</sequence>
<dbReference type="InterPro" id="IPR014002">
    <property type="entry name" value="Agenet_dom_plant"/>
</dbReference>
<dbReference type="EMBL" id="OX465086">
    <property type="protein sequence ID" value="CAI9261516.1"/>
    <property type="molecule type" value="Genomic_DNA"/>
</dbReference>
<evidence type="ECO:0000259" key="1">
    <source>
        <dbReference type="SMART" id="SM00743"/>
    </source>
</evidence>
<dbReference type="Proteomes" id="UP001177003">
    <property type="component" value="Chromosome 0"/>
</dbReference>
<gene>
    <name evidence="2" type="ORF">LSALG_LOCUS2302</name>
</gene>
<reference evidence="2" key="1">
    <citation type="submission" date="2023-04" db="EMBL/GenBank/DDBJ databases">
        <authorList>
            <person name="Vijverberg K."/>
            <person name="Xiong W."/>
            <person name="Schranz E."/>
        </authorList>
    </citation>
    <scope>NUCLEOTIDE SEQUENCE</scope>
</reference>
<feature type="domain" description="Agenet" evidence="1">
    <location>
        <begin position="74"/>
        <end position="134"/>
    </location>
</feature>
<protein>
    <recommendedName>
        <fullName evidence="1">Agenet domain-containing protein</fullName>
    </recommendedName>
</protein>
<evidence type="ECO:0000313" key="3">
    <source>
        <dbReference type="Proteomes" id="UP001177003"/>
    </source>
</evidence>